<dbReference type="InterPro" id="IPR000515">
    <property type="entry name" value="MetI-like"/>
</dbReference>
<feature type="transmembrane region" description="Helical" evidence="7">
    <location>
        <begin position="226"/>
        <end position="249"/>
    </location>
</feature>
<reference evidence="9 10" key="1">
    <citation type="submission" date="2019-07" db="EMBL/GenBank/DDBJ databases">
        <title>Qingshengfaniella alkalisoli gen. nov., sp. nov., isolated from saline soil.</title>
        <authorList>
            <person name="Xu L."/>
            <person name="Huang X.-X."/>
            <person name="Sun J.-Q."/>
        </authorList>
    </citation>
    <scope>NUCLEOTIDE SEQUENCE [LARGE SCALE GENOMIC DNA]</scope>
    <source>
        <strain evidence="9 10">DSM 27279</strain>
    </source>
</reference>
<dbReference type="OrthoDB" id="9805855at2"/>
<evidence type="ECO:0000256" key="5">
    <source>
        <dbReference type="ARBA" id="ARBA00022989"/>
    </source>
</evidence>
<keyword evidence="2 7" id="KW-0813">Transport</keyword>
<dbReference type="Pfam" id="PF00528">
    <property type="entry name" value="BPD_transp_1"/>
    <property type="match status" value="1"/>
</dbReference>
<evidence type="ECO:0000256" key="6">
    <source>
        <dbReference type="ARBA" id="ARBA00023136"/>
    </source>
</evidence>
<dbReference type="EMBL" id="VLTJ01000029">
    <property type="protein sequence ID" value="TSH92771.1"/>
    <property type="molecule type" value="Genomic_DNA"/>
</dbReference>
<proteinExistence type="inferred from homology"/>
<dbReference type="Gene3D" id="1.10.3720.10">
    <property type="entry name" value="MetI-like"/>
    <property type="match status" value="1"/>
</dbReference>
<name>A0A556AIR9_9BURK</name>
<dbReference type="Proteomes" id="UP000318405">
    <property type="component" value="Unassembled WGS sequence"/>
</dbReference>
<keyword evidence="6 7" id="KW-0472">Membrane</keyword>
<evidence type="ECO:0000256" key="7">
    <source>
        <dbReference type="RuleBase" id="RU363032"/>
    </source>
</evidence>
<evidence type="ECO:0000256" key="1">
    <source>
        <dbReference type="ARBA" id="ARBA00004651"/>
    </source>
</evidence>
<dbReference type="PANTHER" id="PTHR43163">
    <property type="entry name" value="DIPEPTIDE TRANSPORT SYSTEM PERMEASE PROTEIN DPPB-RELATED"/>
    <property type="match status" value="1"/>
</dbReference>
<evidence type="ECO:0000256" key="2">
    <source>
        <dbReference type="ARBA" id="ARBA00022448"/>
    </source>
</evidence>
<evidence type="ECO:0000256" key="3">
    <source>
        <dbReference type="ARBA" id="ARBA00022475"/>
    </source>
</evidence>
<feature type="domain" description="ABC transmembrane type-1" evidence="8">
    <location>
        <begin position="98"/>
        <end position="288"/>
    </location>
</feature>
<comment type="subcellular location">
    <subcellularLocation>
        <location evidence="1 7">Cell membrane</location>
        <topology evidence="1 7">Multi-pass membrane protein</topology>
    </subcellularLocation>
</comment>
<keyword evidence="5 7" id="KW-1133">Transmembrane helix</keyword>
<keyword evidence="4 7" id="KW-0812">Transmembrane</keyword>
<feature type="transmembrane region" description="Helical" evidence="7">
    <location>
        <begin position="104"/>
        <end position="124"/>
    </location>
</feature>
<evidence type="ECO:0000313" key="9">
    <source>
        <dbReference type="EMBL" id="TSH92771.1"/>
    </source>
</evidence>
<sequence>MHVLPRTGAFLGRQLLQILIIAFTIFLLLRAVPGDVLDFYAARGDYDAQALAALRADLGLDDSLPAQFGAWARAALGGDLGSSMRYGAEVSGMLLTALPTSLKLAGLSLAVGLAAGIGLAVLAIGRPRLAGMVEVLNVWSIAVPSFCTGVVGILVFSVWLGWLPIRGQWLLPVLILGADIAGQIAKPLYEELTETTRAGFVRTATAKGLSRGRIVWRHILPNSLSVAIALSGIILGGLIGGTLTMEALFALPGLGSLTLEAIRGRDYPVIQAAIMAMATFVVLVNIASMALQRWLDPRRAHAPG</sequence>
<feature type="transmembrane region" description="Helical" evidence="7">
    <location>
        <begin position="136"/>
        <end position="163"/>
    </location>
</feature>
<dbReference type="SUPFAM" id="SSF161098">
    <property type="entry name" value="MetI-like"/>
    <property type="match status" value="1"/>
</dbReference>
<dbReference type="PANTHER" id="PTHR43163:SF6">
    <property type="entry name" value="DIPEPTIDE TRANSPORT SYSTEM PERMEASE PROTEIN DPPB-RELATED"/>
    <property type="match status" value="1"/>
</dbReference>
<dbReference type="GO" id="GO:0005886">
    <property type="term" value="C:plasma membrane"/>
    <property type="evidence" value="ECO:0007669"/>
    <property type="project" value="UniProtKB-SubCell"/>
</dbReference>
<comment type="similarity">
    <text evidence="7">Belongs to the binding-protein-dependent transport system permease family.</text>
</comment>
<organism evidence="9 10">
    <name type="scientific">Verticiella sediminum</name>
    <dbReference type="NCBI Taxonomy" id="1247510"/>
    <lineage>
        <taxon>Bacteria</taxon>
        <taxon>Pseudomonadati</taxon>
        <taxon>Pseudomonadota</taxon>
        <taxon>Betaproteobacteria</taxon>
        <taxon>Burkholderiales</taxon>
        <taxon>Alcaligenaceae</taxon>
        <taxon>Verticiella</taxon>
    </lineage>
</organism>
<dbReference type="RefSeq" id="WP_143949137.1">
    <property type="nucleotide sequence ID" value="NZ_BAABMB010000001.1"/>
</dbReference>
<protein>
    <submittedName>
        <fullName evidence="9">ABC transporter permease</fullName>
    </submittedName>
</protein>
<gene>
    <name evidence="9" type="ORF">FOZ76_15305</name>
</gene>
<comment type="caution">
    <text evidence="9">The sequence shown here is derived from an EMBL/GenBank/DDBJ whole genome shotgun (WGS) entry which is preliminary data.</text>
</comment>
<dbReference type="AlphaFoldDB" id="A0A556AIR9"/>
<keyword evidence="3" id="KW-1003">Cell membrane</keyword>
<dbReference type="InterPro" id="IPR035906">
    <property type="entry name" value="MetI-like_sf"/>
</dbReference>
<accession>A0A556AIR9</accession>
<evidence type="ECO:0000313" key="10">
    <source>
        <dbReference type="Proteomes" id="UP000318405"/>
    </source>
</evidence>
<dbReference type="CDD" id="cd06261">
    <property type="entry name" value="TM_PBP2"/>
    <property type="match status" value="1"/>
</dbReference>
<feature type="transmembrane region" description="Helical" evidence="7">
    <location>
        <begin position="269"/>
        <end position="291"/>
    </location>
</feature>
<evidence type="ECO:0000256" key="4">
    <source>
        <dbReference type="ARBA" id="ARBA00022692"/>
    </source>
</evidence>
<feature type="transmembrane region" description="Helical" evidence="7">
    <location>
        <begin position="15"/>
        <end position="32"/>
    </location>
</feature>
<dbReference type="PROSITE" id="PS50928">
    <property type="entry name" value="ABC_TM1"/>
    <property type="match status" value="1"/>
</dbReference>
<evidence type="ECO:0000259" key="8">
    <source>
        <dbReference type="PROSITE" id="PS50928"/>
    </source>
</evidence>
<keyword evidence="10" id="KW-1185">Reference proteome</keyword>
<dbReference type="GO" id="GO:0055085">
    <property type="term" value="P:transmembrane transport"/>
    <property type="evidence" value="ECO:0007669"/>
    <property type="project" value="InterPro"/>
</dbReference>